<evidence type="ECO:0000313" key="2">
    <source>
        <dbReference type="EMBL" id="KAG2601323.1"/>
    </source>
</evidence>
<feature type="region of interest" description="Disordered" evidence="1">
    <location>
        <begin position="313"/>
        <end position="368"/>
    </location>
</feature>
<reference evidence="2" key="1">
    <citation type="submission" date="2020-05" db="EMBL/GenBank/DDBJ databases">
        <title>WGS assembly of Panicum virgatum.</title>
        <authorList>
            <person name="Lovell J.T."/>
            <person name="Jenkins J."/>
            <person name="Shu S."/>
            <person name="Juenger T.E."/>
            <person name="Schmutz J."/>
        </authorList>
    </citation>
    <scope>NUCLEOTIDE SEQUENCE</scope>
    <source>
        <strain evidence="2">AP13</strain>
    </source>
</reference>
<accession>A0A8T0SWR7</accession>
<proteinExistence type="predicted"/>
<evidence type="ECO:0000256" key="1">
    <source>
        <dbReference type="SAM" id="MobiDB-lite"/>
    </source>
</evidence>
<protein>
    <submittedName>
        <fullName evidence="2">Uncharacterized protein</fullName>
    </submittedName>
</protein>
<keyword evidence="3" id="KW-1185">Reference proteome</keyword>
<gene>
    <name evidence="2" type="ORF">PVAP13_5KG581307</name>
</gene>
<comment type="caution">
    <text evidence="2">The sequence shown here is derived from an EMBL/GenBank/DDBJ whole genome shotgun (WGS) entry which is preliminary data.</text>
</comment>
<evidence type="ECO:0000313" key="3">
    <source>
        <dbReference type="Proteomes" id="UP000823388"/>
    </source>
</evidence>
<dbReference type="EMBL" id="CM029045">
    <property type="protein sequence ID" value="KAG2601323.1"/>
    <property type="molecule type" value="Genomic_DNA"/>
</dbReference>
<dbReference type="Proteomes" id="UP000823388">
    <property type="component" value="Chromosome 5K"/>
</dbReference>
<name>A0A8T0SWR7_PANVG</name>
<feature type="region of interest" description="Disordered" evidence="1">
    <location>
        <begin position="185"/>
        <end position="244"/>
    </location>
</feature>
<dbReference type="AlphaFoldDB" id="A0A8T0SWR7"/>
<sequence>MGVLEKTLLESDAVGRRVQITARGAVRTVWAKPRTIPSASPRLPVRLCPQPSVHPAVTRHDPAPLAQPDGLTYLRRSLGTPAGLGNGHRVTCRAVRAMRSPGPLPAPAAARIRPHRLKSRHRRILCQAAHARTCHLPCGPCLSLVCAAGPKAPRRRHGEPKVKAIAAGAGGGACDCARSRSVIHQPSRSPAPQAAAARCGGAVERGPNRSPPSERCPAKRGWGRVRGRPPLGPRESQSSLWWDRGGGRARAEVPCVAVVGAARPVPHVVGKRSWAADVATCAPAPTVFDRMRGRGFVSASGSSGWLGRVSLRSHRSSPGLRRPQLPVGPAVDPDASHSSRRAVAPLLSSSPDSSGEEGVGKLRVGAFT</sequence>
<organism evidence="2 3">
    <name type="scientific">Panicum virgatum</name>
    <name type="common">Blackwell switchgrass</name>
    <dbReference type="NCBI Taxonomy" id="38727"/>
    <lineage>
        <taxon>Eukaryota</taxon>
        <taxon>Viridiplantae</taxon>
        <taxon>Streptophyta</taxon>
        <taxon>Embryophyta</taxon>
        <taxon>Tracheophyta</taxon>
        <taxon>Spermatophyta</taxon>
        <taxon>Magnoliopsida</taxon>
        <taxon>Liliopsida</taxon>
        <taxon>Poales</taxon>
        <taxon>Poaceae</taxon>
        <taxon>PACMAD clade</taxon>
        <taxon>Panicoideae</taxon>
        <taxon>Panicodae</taxon>
        <taxon>Paniceae</taxon>
        <taxon>Panicinae</taxon>
        <taxon>Panicum</taxon>
        <taxon>Panicum sect. Hiantes</taxon>
    </lineage>
</organism>
<feature type="compositionally biased region" description="Low complexity" evidence="1">
    <location>
        <begin position="185"/>
        <end position="198"/>
    </location>
</feature>